<protein>
    <submittedName>
        <fullName evidence="1">Uncharacterized protein</fullName>
    </submittedName>
</protein>
<reference evidence="1 2" key="1">
    <citation type="journal article" date="2020" name="Cell">
        <title>Large-Scale Comparative Analyses of Tick Genomes Elucidate Their Genetic Diversity and Vector Capacities.</title>
        <authorList>
            <consortium name="Tick Genome and Microbiome Consortium (TIGMIC)"/>
            <person name="Jia N."/>
            <person name="Wang J."/>
            <person name="Shi W."/>
            <person name="Du L."/>
            <person name="Sun Y."/>
            <person name="Zhan W."/>
            <person name="Jiang J.F."/>
            <person name="Wang Q."/>
            <person name="Zhang B."/>
            <person name="Ji P."/>
            <person name="Bell-Sakyi L."/>
            <person name="Cui X.M."/>
            <person name="Yuan T.T."/>
            <person name="Jiang B.G."/>
            <person name="Yang W.F."/>
            <person name="Lam T.T."/>
            <person name="Chang Q.C."/>
            <person name="Ding S.J."/>
            <person name="Wang X.J."/>
            <person name="Zhu J.G."/>
            <person name="Ruan X.D."/>
            <person name="Zhao L."/>
            <person name="Wei J.T."/>
            <person name="Ye R.Z."/>
            <person name="Que T.C."/>
            <person name="Du C.H."/>
            <person name="Zhou Y.H."/>
            <person name="Cheng J.X."/>
            <person name="Dai P.F."/>
            <person name="Guo W.B."/>
            <person name="Han X.H."/>
            <person name="Huang E.J."/>
            <person name="Li L.F."/>
            <person name="Wei W."/>
            <person name="Gao Y.C."/>
            <person name="Liu J.Z."/>
            <person name="Shao H.Z."/>
            <person name="Wang X."/>
            <person name="Wang C.C."/>
            <person name="Yang T.C."/>
            <person name="Huo Q.B."/>
            <person name="Li W."/>
            <person name="Chen H.Y."/>
            <person name="Chen S.E."/>
            <person name="Zhou L.G."/>
            <person name="Ni X.B."/>
            <person name="Tian J.H."/>
            <person name="Sheng Y."/>
            <person name="Liu T."/>
            <person name="Pan Y.S."/>
            <person name="Xia L.Y."/>
            <person name="Li J."/>
            <person name="Zhao F."/>
            <person name="Cao W.C."/>
        </authorList>
    </citation>
    <scope>NUCLEOTIDE SEQUENCE [LARGE SCALE GENOMIC DNA]</scope>
    <source>
        <strain evidence="1">Iper-2018</strain>
    </source>
</reference>
<keyword evidence="2" id="KW-1185">Reference proteome</keyword>
<organism evidence="1 2">
    <name type="scientific">Ixodes persulcatus</name>
    <name type="common">Taiga tick</name>
    <dbReference type="NCBI Taxonomy" id="34615"/>
    <lineage>
        <taxon>Eukaryota</taxon>
        <taxon>Metazoa</taxon>
        <taxon>Ecdysozoa</taxon>
        <taxon>Arthropoda</taxon>
        <taxon>Chelicerata</taxon>
        <taxon>Arachnida</taxon>
        <taxon>Acari</taxon>
        <taxon>Parasitiformes</taxon>
        <taxon>Ixodida</taxon>
        <taxon>Ixodoidea</taxon>
        <taxon>Ixodidae</taxon>
        <taxon>Ixodinae</taxon>
        <taxon>Ixodes</taxon>
    </lineage>
</organism>
<dbReference type="Proteomes" id="UP000805193">
    <property type="component" value="Unassembled WGS sequence"/>
</dbReference>
<comment type="caution">
    <text evidence="1">The sequence shown here is derived from an EMBL/GenBank/DDBJ whole genome shotgun (WGS) entry which is preliminary data.</text>
</comment>
<sequence>MHKATLSSILRETLPAIWETLAPLFLKPPTAANMERCEDMIKAAVCLHNFLMEDEAYCPPGYMDGERRGQRVDGAWRADITAVGANRVSGPNSSSPTALGIRDLLADYFVSPRGSISWQDRVVDRA</sequence>
<evidence type="ECO:0000313" key="2">
    <source>
        <dbReference type="Proteomes" id="UP000805193"/>
    </source>
</evidence>
<dbReference type="EMBL" id="JABSTQ010010613">
    <property type="protein sequence ID" value="KAG0419520.1"/>
    <property type="molecule type" value="Genomic_DNA"/>
</dbReference>
<name>A0AC60PGV3_IXOPE</name>
<evidence type="ECO:0000313" key="1">
    <source>
        <dbReference type="EMBL" id="KAG0419520.1"/>
    </source>
</evidence>
<gene>
    <name evidence="1" type="ORF">HPB47_004047</name>
</gene>
<accession>A0AC60PGV3</accession>
<proteinExistence type="predicted"/>